<gene>
    <name evidence="1" type="ORF">BJX67DRAFT_352182</name>
</gene>
<dbReference type="GeneID" id="98144058"/>
<proteinExistence type="predicted"/>
<organism evidence="1 2">
    <name type="scientific">Aspergillus lucknowensis</name>
    <dbReference type="NCBI Taxonomy" id="176173"/>
    <lineage>
        <taxon>Eukaryota</taxon>
        <taxon>Fungi</taxon>
        <taxon>Dikarya</taxon>
        <taxon>Ascomycota</taxon>
        <taxon>Pezizomycotina</taxon>
        <taxon>Eurotiomycetes</taxon>
        <taxon>Eurotiomycetidae</taxon>
        <taxon>Eurotiales</taxon>
        <taxon>Aspergillaceae</taxon>
        <taxon>Aspergillus</taxon>
        <taxon>Aspergillus subgen. Nidulantes</taxon>
    </lineage>
</organism>
<dbReference type="RefSeq" id="XP_070886723.1">
    <property type="nucleotide sequence ID" value="XM_071028986.1"/>
</dbReference>
<comment type="caution">
    <text evidence="1">The sequence shown here is derived from an EMBL/GenBank/DDBJ whole genome shotgun (WGS) entry which is preliminary data.</text>
</comment>
<reference evidence="1 2" key="1">
    <citation type="submission" date="2024-07" db="EMBL/GenBank/DDBJ databases">
        <title>Section-level genome sequencing and comparative genomics of Aspergillus sections Usti and Cavernicolus.</title>
        <authorList>
            <consortium name="Lawrence Berkeley National Laboratory"/>
            <person name="Nybo J.L."/>
            <person name="Vesth T.C."/>
            <person name="Theobald S."/>
            <person name="Frisvad J.C."/>
            <person name="Larsen T.O."/>
            <person name="Kjaerboelling I."/>
            <person name="Rothschild-Mancinelli K."/>
            <person name="Lyhne E.K."/>
            <person name="Kogle M.E."/>
            <person name="Barry K."/>
            <person name="Clum A."/>
            <person name="Na H."/>
            <person name="Ledsgaard L."/>
            <person name="Lin J."/>
            <person name="Lipzen A."/>
            <person name="Kuo A."/>
            <person name="Riley R."/>
            <person name="Mondo S."/>
            <person name="Labutti K."/>
            <person name="Haridas S."/>
            <person name="Pangalinan J."/>
            <person name="Salamov A.A."/>
            <person name="Simmons B.A."/>
            <person name="Magnuson J.K."/>
            <person name="Chen J."/>
            <person name="Drula E."/>
            <person name="Henrissat B."/>
            <person name="Wiebenga A."/>
            <person name="Lubbers R.J."/>
            <person name="Gomes A.C."/>
            <person name="Macurrencykelacurrency M.R."/>
            <person name="Stajich J."/>
            <person name="Grigoriev I.V."/>
            <person name="Mortensen U.H."/>
            <person name="De Vries R.P."/>
            <person name="Baker S.E."/>
            <person name="Andersen M.R."/>
        </authorList>
    </citation>
    <scope>NUCLEOTIDE SEQUENCE [LARGE SCALE GENOMIC DNA]</scope>
    <source>
        <strain evidence="1 2">CBS 449.75</strain>
    </source>
</reference>
<dbReference type="Proteomes" id="UP001610432">
    <property type="component" value="Unassembled WGS sequence"/>
</dbReference>
<dbReference type="EMBL" id="JBFXLQ010000017">
    <property type="protein sequence ID" value="KAL2867744.1"/>
    <property type="molecule type" value="Genomic_DNA"/>
</dbReference>
<sequence>MASTIADPASPAPIPITAHKQKKVHFDVSVAELTDSSDSDSEHVETDPLFDERRRLRRHLGLSEPGEPAPEQPRVQPLFFIERVPDSKAVTCNLPGCTSGVLKPGELRLALNPGMDGDTWFRSSSDYYHISCFESLADFTSPAFLDRIQPLTRNTFKLRGLKTSSVLDGSYLLSGGAERLILEWKILRGMEIDKRDGVYDERVYKLEEGVYELLYRAGSRNYRALGRPGVLDHYEYFTLAKTLAPNESSNGEEWNLFDSFLGNGEGEGFDGAHDLSRMLRRWENAVVRARQNTTDALSGVDGEKALSPTAIKAIRRLSAIPTPQVGFDRLLP</sequence>
<keyword evidence="2" id="KW-1185">Reference proteome</keyword>
<evidence type="ECO:0000313" key="1">
    <source>
        <dbReference type="EMBL" id="KAL2867744.1"/>
    </source>
</evidence>
<protein>
    <submittedName>
        <fullName evidence="1">Uncharacterized protein</fullName>
    </submittedName>
</protein>
<accession>A0ABR4LTA0</accession>
<name>A0ABR4LTA0_9EURO</name>
<evidence type="ECO:0000313" key="2">
    <source>
        <dbReference type="Proteomes" id="UP001610432"/>
    </source>
</evidence>